<protein>
    <submittedName>
        <fullName evidence="1">Uncharacterized protein</fullName>
    </submittedName>
</protein>
<dbReference type="AlphaFoldDB" id="A0AAD9UE21"/>
<sequence length="58" mass="6247">MKGCLQCPDKLMTRATKSINASACVQENKAGVIITPLKALVNGQSSHRNVRMSTNESD</sequence>
<reference evidence="1" key="1">
    <citation type="journal article" date="2023" name="Mol. Biol. Evol.">
        <title>Third-Generation Sequencing Reveals the Adaptive Role of the Epigenome in Three Deep-Sea Polychaetes.</title>
        <authorList>
            <person name="Perez M."/>
            <person name="Aroh O."/>
            <person name="Sun Y."/>
            <person name="Lan Y."/>
            <person name="Juniper S.K."/>
            <person name="Young C.R."/>
            <person name="Angers B."/>
            <person name="Qian P.Y."/>
        </authorList>
    </citation>
    <scope>NUCLEOTIDE SEQUENCE</scope>
    <source>
        <strain evidence="1">R07B-5</strain>
    </source>
</reference>
<proteinExistence type="predicted"/>
<comment type="caution">
    <text evidence="1">The sequence shown here is derived from an EMBL/GenBank/DDBJ whole genome shotgun (WGS) entry which is preliminary data.</text>
</comment>
<organism evidence="1 2">
    <name type="scientific">Ridgeia piscesae</name>
    <name type="common">Tubeworm</name>
    <dbReference type="NCBI Taxonomy" id="27915"/>
    <lineage>
        <taxon>Eukaryota</taxon>
        <taxon>Metazoa</taxon>
        <taxon>Spiralia</taxon>
        <taxon>Lophotrochozoa</taxon>
        <taxon>Annelida</taxon>
        <taxon>Polychaeta</taxon>
        <taxon>Sedentaria</taxon>
        <taxon>Canalipalpata</taxon>
        <taxon>Sabellida</taxon>
        <taxon>Siboglinidae</taxon>
        <taxon>Ridgeia</taxon>
    </lineage>
</organism>
<dbReference type="EMBL" id="JAODUO010000218">
    <property type="protein sequence ID" value="KAK2185900.1"/>
    <property type="molecule type" value="Genomic_DNA"/>
</dbReference>
<gene>
    <name evidence="1" type="ORF">NP493_217g00017</name>
</gene>
<dbReference type="Proteomes" id="UP001209878">
    <property type="component" value="Unassembled WGS sequence"/>
</dbReference>
<accession>A0AAD9UE21</accession>
<name>A0AAD9UE21_RIDPI</name>
<evidence type="ECO:0000313" key="1">
    <source>
        <dbReference type="EMBL" id="KAK2185900.1"/>
    </source>
</evidence>
<evidence type="ECO:0000313" key="2">
    <source>
        <dbReference type="Proteomes" id="UP001209878"/>
    </source>
</evidence>
<keyword evidence="2" id="KW-1185">Reference proteome</keyword>